<evidence type="ECO:0000313" key="1">
    <source>
        <dbReference type="EMBL" id="CEJ80035.1"/>
    </source>
</evidence>
<proteinExistence type="predicted"/>
<reference evidence="1 2" key="1">
    <citation type="journal article" date="2015" name="Genome Announc.">
        <title>Draft Genome Sequence and Gene Annotation of the Entomopathogenic Fungus Verticillium hemipterigenum.</title>
        <authorList>
            <person name="Horn F."/>
            <person name="Habel A."/>
            <person name="Scharf D.H."/>
            <person name="Dworschak J."/>
            <person name="Brakhage A.A."/>
            <person name="Guthke R."/>
            <person name="Hertweck C."/>
            <person name="Linde J."/>
        </authorList>
    </citation>
    <scope>NUCLEOTIDE SEQUENCE [LARGE SCALE GENOMIC DNA]</scope>
</reference>
<dbReference type="EMBL" id="CDHN01000001">
    <property type="protein sequence ID" value="CEJ80035.1"/>
    <property type="molecule type" value="Genomic_DNA"/>
</dbReference>
<gene>
    <name evidence="1" type="ORF">VHEMI00241</name>
</gene>
<organism evidence="1 2">
    <name type="scientific">[Torrubiella] hemipterigena</name>
    <dbReference type="NCBI Taxonomy" id="1531966"/>
    <lineage>
        <taxon>Eukaryota</taxon>
        <taxon>Fungi</taxon>
        <taxon>Dikarya</taxon>
        <taxon>Ascomycota</taxon>
        <taxon>Pezizomycotina</taxon>
        <taxon>Sordariomycetes</taxon>
        <taxon>Hypocreomycetidae</taxon>
        <taxon>Hypocreales</taxon>
        <taxon>Clavicipitaceae</taxon>
        <taxon>Clavicipitaceae incertae sedis</taxon>
        <taxon>'Torrubiella' clade</taxon>
    </lineage>
</organism>
<dbReference type="Proteomes" id="UP000039046">
    <property type="component" value="Unassembled WGS sequence"/>
</dbReference>
<dbReference type="HOGENOM" id="CLU_2265580_0_0_1"/>
<sequence length="103" mass="11440">MRLNVKQTDDEPLGQVVSLTPKVFTLSLKTLPLQFSLGDVVGIYFASSPLIRNVHVCIHLGYLLSPRVSPFWSKLSTSRSSHCWPAGIFPPLHLNQTLRAPTT</sequence>
<keyword evidence="2" id="KW-1185">Reference proteome</keyword>
<evidence type="ECO:0000313" key="2">
    <source>
        <dbReference type="Proteomes" id="UP000039046"/>
    </source>
</evidence>
<dbReference type="AlphaFoldDB" id="A0A0A1T1N7"/>
<name>A0A0A1T1N7_9HYPO</name>
<accession>A0A0A1T1N7</accession>
<protein>
    <submittedName>
        <fullName evidence="1">Uncharacterized protein</fullName>
    </submittedName>
</protein>